<dbReference type="Pfam" id="PF00067">
    <property type="entry name" value="p450"/>
    <property type="match status" value="1"/>
</dbReference>
<name>A0AAD7MND7_9AGAR</name>
<dbReference type="InterPro" id="IPR001128">
    <property type="entry name" value="Cyt_P450"/>
</dbReference>
<proteinExistence type="predicted"/>
<dbReference type="GO" id="GO:0016705">
    <property type="term" value="F:oxidoreductase activity, acting on paired donors, with incorporation or reduction of molecular oxygen"/>
    <property type="evidence" value="ECO:0007669"/>
    <property type="project" value="InterPro"/>
</dbReference>
<evidence type="ECO:0000313" key="1">
    <source>
        <dbReference type="EMBL" id="KAJ7724775.1"/>
    </source>
</evidence>
<reference evidence="1" key="1">
    <citation type="submission" date="2023-03" db="EMBL/GenBank/DDBJ databases">
        <title>Massive genome expansion in bonnet fungi (Mycena s.s.) driven by repeated elements and novel gene families across ecological guilds.</title>
        <authorList>
            <consortium name="Lawrence Berkeley National Laboratory"/>
            <person name="Harder C.B."/>
            <person name="Miyauchi S."/>
            <person name="Viragh M."/>
            <person name="Kuo A."/>
            <person name="Thoen E."/>
            <person name="Andreopoulos B."/>
            <person name="Lu D."/>
            <person name="Skrede I."/>
            <person name="Drula E."/>
            <person name="Henrissat B."/>
            <person name="Morin E."/>
            <person name="Kohler A."/>
            <person name="Barry K."/>
            <person name="LaButti K."/>
            <person name="Morin E."/>
            <person name="Salamov A."/>
            <person name="Lipzen A."/>
            <person name="Mereny Z."/>
            <person name="Hegedus B."/>
            <person name="Baldrian P."/>
            <person name="Stursova M."/>
            <person name="Weitz H."/>
            <person name="Taylor A."/>
            <person name="Grigoriev I.V."/>
            <person name="Nagy L.G."/>
            <person name="Martin F."/>
            <person name="Kauserud H."/>
        </authorList>
    </citation>
    <scope>NUCLEOTIDE SEQUENCE</scope>
    <source>
        <strain evidence="1">CBHHK182m</strain>
    </source>
</reference>
<gene>
    <name evidence="1" type="ORF">B0H16DRAFT_1472184</name>
</gene>
<protein>
    <recommendedName>
        <fullName evidence="3">Cytochrome P450</fullName>
    </recommendedName>
</protein>
<keyword evidence="2" id="KW-1185">Reference proteome</keyword>
<dbReference type="EMBL" id="JARKIB010000199">
    <property type="protein sequence ID" value="KAJ7724775.1"/>
    <property type="molecule type" value="Genomic_DNA"/>
</dbReference>
<dbReference type="Gene3D" id="1.10.630.10">
    <property type="entry name" value="Cytochrome P450"/>
    <property type="match status" value="1"/>
</dbReference>
<evidence type="ECO:0008006" key="3">
    <source>
        <dbReference type="Google" id="ProtNLM"/>
    </source>
</evidence>
<dbReference type="GO" id="GO:0020037">
    <property type="term" value="F:heme binding"/>
    <property type="evidence" value="ECO:0007669"/>
    <property type="project" value="InterPro"/>
</dbReference>
<evidence type="ECO:0000313" key="2">
    <source>
        <dbReference type="Proteomes" id="UP001215598"/>
    </source>
</evidence>
<dbReference type="GO" id="GO:0005506">
    <property type="term" value="F:iron ion binding"/>
    <property type="evidence" value="ECO:0007669"/>
    <property type="project" value="InterPro"/>
</dbReference>
<sequence length="221" mass="24324">MQPPSKKLTGARETMDRIGLQLLQDAKAQTLSGEKDYDWRDLLSLLVKSNMSQKIPERQRLSDAVVFRPYVFVPVLTTYHAVLLTACAELPTFFVAGHETTCCNYLGPLRARTAYRSSDDAARGTAEHGYDAPSVDAFNGLPYLEKVVREVMRVHSPVLFTDRMATQDDILPLGGALTCASTCGSLSVVTSTSLGTAVKSQYDQKSSQTATLRVLFLIRKD</sequence>
<accession>A0AAD7MND7</accession>
<comment type="caution">
    <text evidence="1">The sequence shown here is derived from an EMBL/GenBank/DDBJ whole genome shotgun (WGS) entry which is preliminary data.</text>
</comment>
<dbReference type="AlphaFoldDB" id="A0AAD7MND7"/>
<dbReference type="GO" id="GO:0004497">
    <property type="term" value="F:monooxygenase activity"/>
    <property type="evidence" value="ECO:0007669"/>
    <property type="project" value="InterPro"/>
</dbReference>
<organism evidence="1 2">
    <name type="scientific">Mycena metata</name>
    <dbReference type="NCBI Taxonomy" id="1033252"/>
    <lineage>
        <taxon>Eukaryota</taxon>
        <taxon>Fungi</taxon>
        <taxon>Dikarya</taxon>
        <taxon>Basidiomycota</taxon>
        <taxon>Agaricomycotina</taxon>
        <taxon>Agaricomycetes</taxon>
        <taxon>Agaricomycetidae</taxon>
        <taxon>Agaricales</taxon>
        <taxon>Marasmiineae</taxon>
        <taxon>Mycenaceae</taxon>
        <taxon>Mycena</taxon>
    </lineage>
</organism>
<dbReference type="InterPro" id="IPR036396">
    <property type="entry name" value="Cyt_P450_sf"/>
</dbReference>
<dbReference type="SUPFAM" id="SSF48264">
    <property type="entry name" value="Cytochrome P450"/>
    <property type="match status" value="1"/>
</dbReference>
<dbReference type="Proteomes" id="UP001215598">
    <property type="component" value="Unassembled WGS sequence"/>
</dbReference>